<dbReference type="GeneID" id="87755829"/>
<dbReference type="SMART" id="SM00841">
    <property type="entry name" value="Elong-fact-P_C"/>
    <property type="match status" value="1"/>
</dbReference>
<comment type="subcellular location">
    <subcellularLocation>
        <location evidence="1 8">Cytoplasm</location>
    </subcellularLocation>
</comment>
<dbReference type="NCBIfam" id="TIGR00038">
    <property type="entry name" value="efp"/>
    <property type="match status" value="1"/>
</dbReference>
<dbReference type="InterPro" id="IPR013852">
    <property type="entry name" value="Transl_elong_P/YeiP_CS"/>
</dbReference>
<dbReference type="PANTHER" id="PTHR30053">
    <property type="entry name" value="ELONGATION FACTOR P"/>
    <property type="match status" value="1"/>
</dbReference>
<evidence type="ECO:0000313" key="13">
    <source>
        <dbReference type="EMBL" id="SDA47848.1"/>
    </source>
</evidence>
<name>A0A1G5VQ16_9FIRM</name>
<evidence type="ECO:0000256" key="6">
    <source>
        <dbReference type="ARBA" id="ARBA00022917"/>
    </source>
</evidence>
<organism evidence="13 14">
    <name type="scientific">Allisonella histaminiformans</name>
    <dbReference type="NCBI Taxonomy" id="209880"/>
    <lineage>
        <taxon>Bacteria</taxon>
        <taxon>Bacillati</taxon>
        <taxon>Bacillota</taxon>
        <taxon>Negativicutes</taxon>
        <taxon>Veillonellales</taxon>
        <taxon>Veillonellaceae</taxon>
        <taxon>Allisonella</taxon>
    </lineage>
</organism>
<dbReference type="PROSITE" id="PS01275">
    <property type="entry name" value="EFP"/>
    <property type="match status" value="1"/>
</dbReference>
<dbReference type="STRING" id="209880.SAMN02910343_00799"/>
<dbReference type="Gene3D" id="2.40.50.140">
    <property type="entry name" value="Nucleic acid-binding proteins"/>
    <property type="match status" value="2"/>
</dbReference>
<dbReference type="Pfam" id="PF08207">
    <property type="entry name" value="EFP_N"/>
    <property type="match status" value="1"/>
</dbReference>
<dbReference type="GO" id="GO:0005829">
    <property type="term" value="C:cytosol"/>
    <property type="evidence" value="ECO:0007669"/>
    <property type="project" value="UniProtKB-ARBA"/>
</dbReference>
<proteinExistence type="inferred from homology"/>
<evidence type="ECO:0000256" key="2">
    <source>
        <dbReference type="ARBA" id="ARBA00004815"/>
    </source>
</evidence>
<dbReference type="InterPro" id="IPR011768">
    <property type="entry name" value="Transl_elongation_fac_P"/>
</dbReference>
<gene>
    <name evidence="8" type="primary">efp</name>
    <name evidence="13" type="ORF">SAMN02910343_00799</name>
</gene>
<dbReference type="HAMAP" id="MF_00141">
    <property type="entry name" value="EF_P"/>
    <property type="match status" value="1"/>
</dbReference>
<dbReference type="InterPro" id="IPR020599">
    <property type="entry name" value="Transl_elong_fac_P/YeiP"/>
</dbReference>
<accession>A0A1G5VQ16</accession>
<evidence type="ECO:0000313" key="14">
    <source>
        <dbReference type="Proteomes" id="UP000199689"/>
    </source>
</evidence>
<evidence type="ECO:0000256" key="3">
    <source>
        <dbReference type="ARBA" id="ARBA00009479"/>
    </source>
</evidence>
<dbReference type="FunFam" id="2.40.50.140:FF:000004">
    <property type="entry name" value="Elongation factor P"/>
    <property type="match status" value="1"/>
</dbReference>
<dbReference type="Proteomes" id="UP000199689">
    <property type="component" value="Unassembled WGS sequence"/>
</dbReference>
<evidence type="ECO:0000256" key="4">
    <source>
        <dbReference type="ARBA" id="ARBA00022490"/>
    </source>
</evidence>
<keyword evidence="5 8" id="KW-0251">Elongation factor</keyword>
<dbReference type="CDD" id="cd04470">
    <property type="entry name" value="S1_EF-P_repeat_1"/>
    <property type="match status" value="1"/>
</dbReference>
<comment type="similarity">
    <text evidence="3 8 10">Belongs to the elongation factor P family.</text>
</comment>
<dbReference type="SMART" id="SM01185">
    <property type="entry name" value="EFP"/>
    <property type="match status" value="1"/>
</dbReference>
<dbReference type="UniPathway" id="UPA00345"/>
<dbReference type="OrthoDB" id="9801844at2"/>
<evidence type="ECO:0000256" key="7">
    <source>
        <dbReference type="ARBA" id="ARBA00025469"/>
    </source>
</evidence>
<evidence type="ECO:0000256" key="10">
    <source>
        <dbReference type="RuleBase" id="RU004389"/>
    </source>
</evidence>
<dbReference type="NCBIfam" id="NF001810">
    <property type="entry name" value="PRK00529.1"/>
    <property type="match status" value="1"/>
</dbReference>
<keyword evidence="6 8" id="KW-0648">Protein biosynthesis</keyword>
<dbReference type="InterPro" id="IPR015365">
    <property type="entry name" value="Elong-fact-P_C"/>
</dbReference>
<keyword evidence="4 8" id="KW-0963">Cytoplasm</keyword>
<dbReference type="Gene3D" id="2.30.30.30">
    <property type="match status" value="1"/>
</dbReference>
<sequence>MISSNDFRPGVTIEIDGNVWQVIEFQHVKPGKGAAFVRSKLRNLQTGSVIERTFNAGVKFPAAQVERKTMQYLYESDGSYYFMDVETYDQIMLTKEQLGEKLNFLKAEMEVSVLFFNGSVIGVELPNSVELEVIETEPGIRGNTATGASKPAKVETGYIVRVPLFVNEGDVLRIDTRSGEYLERAK</sequence>
<dbReference type="CDD" id="cd05794">
    <property type="entry name" value="S1_EF-P_repeat_2"/>
    <property type="match status" value="1"/>
</dbReference>
<evidence type="ECO:0000256" key="1">
    <source>
        <dbReference type="ARBA" id="ARBA00004496"/>
    </source>
</evidence>
<dbReference type="RefSeq" id="WP_091364090.1">
    <property type="nucleotide sequence ID" value="NZ_CALJSX010000044.1"/>
</dbReference>
<dbReference type="InterPro" id="IPR008991">
    <property type="entry name" value="Translation_prot_SH3-like_sf"/>
</dbReference>
<dbReference type="AlphaFoldDB" id="A0A1G5VQ16"/>
<comment type="function">
    <text evidence="7 8">Involved in peptide bond synthesis. Stimulates efficient translation and peptide-bond synthesis on native or reconstituted 70S ribosomes in vitro. Probably functions indirectly by altering the affinity of the ribosome for aminoacyl-tRNA, thus increasing their reactivity as acceptors for peptidyl transferase.</text>
</comment>
<dbReference type="SUPFAM" id="SSF50104">
    <property type="entry name" value="Translation proteins SH3-like domain"/>
    <property type="match status" value="1"/>
</dbReference>
<evidence type="ECO:0000256" key="5">
    <source>
        <dbReference type="ARBA" id="ARBA00022768"/>
    </source>
</evidence>
<dbReference type="Pfam" id="PF09285">
    <property type="entry name" value="Elong-fact-P_C"/>
    <property type="match status" value="1"/>
</dbReference>
<protein>
    <recommendedName>
        <fullName evidence="8 9">Elongation factor P</fullName>
        <shortName evidence="8">EF-P</shortName>
    </recommendedName>
</protein>
<dbReference type="SUPFAM" id="SSF50249">
    <property type="entry name" value="Nucleic acid-binding proteins"/>
    <property type="match status" value="2"/>
</dbReference>
<evidence type="ECO:0000259" key="12">
    <source>
        <dbReference type="SMART" id="SM01185"/>
    </source>
</evidence>
<dbReference type="PANTHER" id="PTHR30053:SF12">
    <property type="entry name" value="ELONGATION FACTOR P (EF-P) FAMILY PROTEIN"/>
    <property type="match status" value="1"/>
</dbReference>
<dbReference type="PIRSF" id="PIRSF005901">
    <property type="entry name" value="EF-P"/>
    <property type="match status" value="1"/>
</dbReference>
<dbReference type="FunFam" id="2.40.50.140:FF:000009">
    <property type="entry name" value="Elongation factor P"/>
    <property type="match status" value="1"/>
</dbReference>
<dbReference type="InterPro" id="IPR014722">
    <property type="entry name" value="Rib_uL2_dom2"/>
</dbReference>
<evidence type="ECO:0000259" key="11">
    <source>
        <dbReference type="SMART" id="SM00841"/>
    </source>
</evidence>
<dbReference type="GO" id="GO:0043043">
    <property type="term" value="P:peptide biosynthetic process"/>
    <property type="evidence" value="ECO:0007669"/>
    <property type="project" value="InterPro"/>
</dbReference>
<keyword evidence="14" id="KW-1185">Reference proteome</keyword>
<dbReference type="FunFam" id="2.30.30.30:FF:000003">
    <property type="entry name" value="Elongation factor P"/>
    <property type="match status" value="1"/>
</dbReference>
<dbReference type="GO" id="GO:0003746">
    <property type="term" value="F:translation elongation factor activity"/>
    <property type="evidence" value="ECO:0007669"/>
    <property type="project" value="UniProtKB-UniRule"/>
</dbReference>
<dbReference type="EMBL" id="FMXA01000008">
    <property type="protein sequence ID" value="SDA47848.1"/>
    <property type="molecule type" value="Genomic_DNA"/>
</dbReference>
<dbReference type="InterPro" id="IPR013185">
    <property type="entry name" value="Transl_elong_KOW-like"/>
</dbReference>
<comment type="pathway">
    <text evidence="2 8">Protein biosynthesis; polypeptide chain elongation.</text>
</comment>
<evidence type="ECO:0000256" key="8">
    <source>
        <dbReference type="HAMAP-Rule" id="MF_00141"/>
    </source>
</evidence>
<dbReference type="Pfam" id="PF01132">
    <property type="entry name" value="EFP"/>
    <property type="match status" value="1"/>
</dbReference>
<evidence type="ECO:0000256" key="9">
    <source>
        <dbReference type="NCBIfam" id="TIGR00038"/>
    </source>
</evidence>
<dbReference type="InterPro" id="IPR012340">
    <property type="entry name" value="NA-bd_OB-fold"/>
</dbReference>
<feature type="domain" description="Translation elongation factor P/YeiP central" evidence="12">
    <location>
        <begin position="67"/>
        <end position="121"/>
    </location>
</feature>
<feature type="domain" description="Elongation factor P C-terminal" evidence="11">
    <location>
        <begin position="129"/>
        <end position="184"/>
    </location>
</feature>
<reference evidence="13 14" key="1">
    <citation type="submission" date="2016-10" db="EMBL/GenBank/DDBJ databases">
        <authorList>
            <person name="de Groot N.N."/>
        </authorList>
    </citation>
    <scope>NUCLEOTIDE SEQUENCE [LARGE SCALE GENOMIC DNA]</scope>
    <source>
        <strain evidence="13 14">DSM 15230</strain>
    </source>
</reference>
<dbReference type="InterPro" id="IPR001059">
    <property type="entry name" value="Transl_elong_P/YeiP_cen"/>
</dbReference>